<evidence type="ECO:0000313" key="9">
    <source>
        <dbReference type="EMBL" id="KPL87283.1"/>
    </source>
</evidence>
<dbReference type="OrthoDB" id="9805576at2"/>
<keyword evidence="10" id="KW-1185">Reference proteome</keyword>
<dbReference type="EMBL" id="LGKN01000006">
    <property type="protein sequence ID" value="KPL87283.1"/>
    <property type="molecule type" value="Genomic_DNA"/>
</dbReference>
<keyword evidence="5" id="KW-0067">ATP-binding</keyword>
<dbReference type="GO" id="GO:0005524">
    <property type="term" value="F:ATP binding"/>
    <property type="evidence" value="ECO:0007669"/>
    <property type="project" value="UniProtKB-KW"/>
</dbReference>
<gene>
    <name evidence="8" type="primary">glpK</name>
    <name evidence="8" type="ORF">ARMA_1133</name>
    <name evidence="9" type="ORF">SE16_12385</name>
</gene>
<dbReference type="GO" id="GO:0019563">
    <property type="term" value="P:glycerol catabolic process"/>
    <property type="evidence" value="ECO:0007669"/>
    <property type="project" value="TreeGrafter"/>
</dbReference>
<evidence type="ECO:0000256" key="3">
    <source>
        <dbReference type="ARBA" id="ARBA00022741"/>
    </source>
</evidence>
<dbReference type="PANTHER" id="PTHR10196">
    <property type="entry name" value="SUGAR KINASE"/>
    <property type="match status" value="1"/>
</dbReference>
<dbReference type="InterPro" id="IPR018485">
    <property type="entry name" value="FGGY_C"/>
</dbReference>
<dbReference type="Gene3D" id="3.30.420.40">
    <property type="match status" value="2"/>
</dbReference>
<comment type="similarity">
    <text evidence="1">Belongs to the FGGY kinase family.</text>
</comment>
<protein>
    <submittedName>
        <fullName evidence="8">Glycerol kinase</fullName>
        <ecNumber evidence="8">2.7.1.30</ecNumber>
    </submittedName>
</protein>
<name>A0A0M9UCA1_9CHLR</name>
<reference evidence="10" key="3">
    <citation type="submission" date="2015-08" db="EMBL/GenBank/DDBJ databases">
        <title>Draft Genome Sequence of a Heterotrophic Facultative Anaerobic Bacterium Ardenticatena maritima Strain 110S.</title>
        <authorList>
            <person name="Kawaichi S."/>
            <person name="Yoshida T."/>
            <person name="Sako Y."/>
            <person name="Nakamura R."/>
        </authorList>
    </citation>
    <scope>NUCLEOTIDE SEQUENCE [LARGE SCALE GENOMIC DNA]</scope>
    <source>
        <strain evidence="10">110S</strain>
    </source>
</reference>
<dbReference type="Pfam" id="PF00370">
    <property type="entry name" value="FGGY_N"/>
    <property type="match status" value="1"/>
</dbReference>
<comment type="caution">
    <text evidence="8">The sequence shown here is derived from an EMBL/GenBank/DDBJ whole genome shotgun (WGS) entry which is preliminary data.</text>
</comment>
<sequence length="501" mass="54541">METYILGIDQGTSGSRALLLDTDGQPRGYGYQPLYGQTPHPNHVEQRPHEVAEGVRRAIAIALEQAGATPRQIVACGIACQRNTDFVWDAQSGEPLANAISWQDLRTIPLLDELARTPFLSEADYRLGYPPGPYSAALHLAWRMRHQPDVRRAALDGRLRVGLSAAYLVHALGTPAEHAMDVSLVQALGVYDFRHNTYWDALLDWVGVPHTALPTPRPTVHEFGALQIGEAAVPVLAMLGDQQAALFGHGAHAPGQAKCTHGTATFVNVFTGQQAPYVRGVNTYFAWRLAETPTYCLEADTTVTGAGIRWLRTNARMFDEDADVSRFAAQVADSGGVVFVPAFTGLNVPYHDREARGTILGLTLGTTRAHIARAFLEAIGFQVRAILETMQRETDLAIERLSVDGGIARSDIACQILADTTGLPVVRPAFTEMAARGAALLAGMGAGWWRMETLPPLPEGETVFLPEWNDHQRDAAYARWQSAIEAVACFRSHTAHTGVEQ</sequence>
<dbReference type="EMBL" id="BBZA01000076">
    <property type="protein sequence ID" value="GAP62710.1"/>
    <property type="molecule type" value="Genomic_DNA"/>
</dbReference>
<evidence type="ECO:0000313" key="10">
    <source>
        <dbReference type="Proteomes" id="UP000037784"/>
    </source>
</evidence>
<dbReference type="RefSeq" id="WP_054492611.1">
    <property type="nucleotide sequence ID" value="NZ_BBZA01000076.1"/>
</dbReference>
<dbReference type="PIRSF" id="PIRSF000538">
    <property type="entry name" value="GlpK"/>
    <property type="match status" value="1"/>
</dbReference>
<evidence type="ECO:0000259" key="6">
    <source>
        <dbReference type="Pfam" id="PF00370"/>
    </source>
</evidence>
<dbReference type="Proteomes" id="UP000050502">
    <property type="component" value="Unassembled WGS sequence"/>
</dbReference>
<keyword evidence="2 8" id="KW-0808">Transferase</keyword>
<reference evidence="8 10" key="1">
    <citation type="journal article" date="2015" name="Genome Announc.">
        <title>Draft Genome Sequence of a Heterotrophic Facultative Anaerobic Thermophilic Bacterium, Ardenticatena maritima Strain 110ST.</title>
        <authorList>
            <person name="Kawaichi S."/>
            <person name="Yoshida T."/>
            <person name="Sako Y."/>
            <person name="Nakamura R."/>
        </authorList>
    </citation>
    <scope>NUCLEOTIDE SEQUENCE [LARGE SCALE GENOMIC DNA]</scope>
    <source>
        <strain evidence="8 10">110S</strain>
    </source>
</reference>
<evidence type="ECO:0000313" key="8">
    <source>
        <dbReference type="EMBL" id="GAP62710.1"/>
    </source>
</evidence>
<dbReference type="Proteomes" id="UP000037784">
    <property type="component" value="Unassembled WGS sequence"/>
</dbReference>
<accession>A0A0M9UCA1</accession>
<keyword evidence="3" id="KW-0547">Nucleotide-binding</keyword>
<dbReference type="GO" id="GO:0004370">
    <property type="term" value="F:glycerol kinase activity"/>
    <property type="evidence" value="ECO:0007669"/>
    <property type="project" value="UniProtKB-EC"/>
</dbReference>
<dbReference type="AlphaFoldDB" id="A0A0M9UCA1"/>
<dbReference type="InParanoid" id="A0A0M9UCA1"/>
<evidence type="ECO:0000256" key="5">
    <source>
        <dbReference type="ARBA" id="ARBA00022840"/>
    </source>
</evidence>
<keyword evidence="4 8" id="KW-0418">Kinase</keyword>
<dbReference type="Pfam" id="PF02782">
    <property type="entry name" value="FGGY_C"/>
    <property type="match status" value="1"/>
</dbReference>
<dbReference type="EC" id="2.7.1.30" evidence="8"/>
<feature type="domain" description="Carbohydrate kinase FGGY C-terminal" evidence="7">
    <location>
        <begin position="257"/>
        <end position="445"/>
    </location>
</feature>
<feature type="domain" description="Carbohydrate kinase FGGY N-terminal" evidence="6">
    <location>
        <begin position="4"/>
        <end position="248"/>
    </location>
</feature>
<evidence type="ECO:0000256" key="2">
    <source>
        <dbReference type="ARBA" id="ARBA00022679"/>
    </source>
</evidence>
<dbReference type="InterPro" id="IPR043129">
    <property type="entry name" value="ATPase_NBD"/>
</dbReference>
<dbReference type="GO" id="GO:0005829">
    <property type="term" value="C:cytosol"/>
    <property type="evidence" value="ECO:0007669"/>
    <property type="project" value="TreeGrafter"/>
</dbReference>
<evidence type="ECO:0000259" key="7">
    <source>
        <dbReference type="Pfam" id="PF02782"/>
    </source>
</evidence>
<dbReference type="PANTHER" id="PTHR10196:SF69">
    <property type="entry name" value="GLYCEROL KINASE"/>
    <property type="match status" value="1"/>
</dbReference>
<evidence type="ECO:0000256" key="4">
    <source>
        <dbReference type="ARBA" id="ARBA00022777"/>
    </source>
</evidence>
<proteinExistence type="inferred from homology"/>
<dbReference type="InterPro" id="IPR018484">
    <property type="entry name" value="FGGY_N"/>
</dbReference>
<evidence type="ECO:0000256" key="1">
    <source>
        <dbReference type="ARBA" id="ARBA00009156"/>
    </source>
</evidence>
<dbReference type="STRING" id="872965.SE16_12385"/>
<dbReference type="PATRIC" id="fig|872965.6.peg.2941"/>
<organism evidence="8 10">
    <name type="scientific">Ardenticatena maritima</name>
    <dbReference type="NCBI Taxonomy" id="872965"/>
    <lineage>
        <taxon>Bacteria</taxon>
        <taxon>Bacillati</taxon>
        <taxon>Chloroflexota</taxon>
        <taxon>Ardenticatenia</taxon>
        <taxon>Ardenticatenales</taxon>
        <taxon>Ardenticatenaceae</taxon>
        <taxon>Ardenticatena</taxon>
    </lineage>
</organism>
<dbReference type="InterPro" id="IPR000577">
    <property type="entry name" value="Carb_kinase_FGGY"/>
</dbReference>
<dbReference type="SUPFAM" id="SSF53067">
    <property type="entry name" value="Actin-like ATPase domain"/>
    <property type="match status" value="2"/>
</dbReference>
<reference evidence="9 11" key="2">
    <citation type="submission" date="2015-07" db="EMBL/GenBank/DDBJ databases">
        <title>Whole genome sequence of Ardenticatena maritima DSM 23922.</title>
        <authorList>
            <person name="Hemp J."/>
            <person name="Ward L.M."/>
            <person name="Pace L.A."/>
            <person name="Fischer W.W."/>
        </authorList>
    </citation>
    <scope>NUCLEOTIDE SEQUENCE [LARGE SCALE GENOMIC DNA]</scope>
    <source>
        <strain evidence="9 11">110S</strain>
    </source>
</reference>
<evidence type="ECO:0000313" key="11">
    <source>
        <dbReference type="Proteomes" id="UP000050502"/>
    </source>
</evidence>